<evidence type="ECO:0000313" key="2">
    <source>
        <dbReference type="EMBL" id="MEQ2298362.1"/>
    </source>
</evidence>
<sequence length="154" mass="17234">MNETHNQQPEAEVHDSLHAEADAKISSPPLESLEGVTDRGGDSWVTRRNPVGEITSSLSSLCVSDNEESEEEEDIIPYFPIADLPKLKDDLTTVVVKVNALENIWDSVSSPLNREQNLRTNIDRNIGTIQEHMITTMKEFEGKLVQCLQSCDEK</sequence>
<gene>
    <name evidence="2" type="ORF">AMECASPLE_004470</name>
</gene>
<organism evidence="2 3">
    <name type="scientific">Ameca splendens</name>
    <dbReference type="NCBI Taxonomy" id="208324"/>
    <lineage>
        <taxon>Eukaryota</taxon>
        <taxon>Metazoa</taxon>
        <taxon>Chordata</taxon>
        <taxon>Craniata</taxon>
        <taxon>Vertebrata</taxon>
        <taxon>Euteleostomi</taxon>
        <taxon>Actinopterygii</taxon>
        <taxon>Neopterygii</taxon>
        <taxon>Teleostei</taxon>
        <taxon>Neoteleostei</taxon>
        <taxon>Acanthomorphata</taxon>
        <taxon>Ovalentaria</taxon>
        <taxon>Atherinomorphae</taxon>
        <taxon>Cyprinodontiformes</taxon>
        <taxon>Goodeidae</taxon>
        <taxon>Ameca</taxon>
    </lineage>
</organism>
<feature type="region of interest" description="Disordered" evidence="1">
    <location>
        <begin position="1"/>
        <end position="50"/>
    </location>
</feature>
<evidence type="ECO:0000256" key="1">
    <source>
        <dbReference type="SAM" id="MobiDB-lite"/>
    </source>
</evidence>
<dbReference type="Proteomes" id="UP001469553">
    <property type="component" value="Unassembled WGS sequence"/>
</dbReference>
<accession>A0ABV0YWV9</accession>
<name>A0ABV0YWV9_9TELE</name>
<dbReference type="EMBL" id="JAHRIP010047215">
    <property type="protein sequence ID" value="MEQ2298362.1"/>
    <property type="molecule type" value="Genomic_DNA"/>
</dbReference>
<keyword evidence="3" id="KW-1185">Reference proteome</keyword>
<reference evidence="2 3" key="1">
    <citation type="submission" date="2021-06" db="EMBL/GenBank/DDBJ databases">
        <authorList>
            <person name="Palmer J.M."/>
        </authorList>
    </citation>
    <scope>NUCLEOTIDE SEQUENCE [LARGE SCALE GENOMIC DNA]</scope>
    <source>
        <strain evidence="2 3">AS_MEX2019</strain>
        <tissue evidence="2">Muscle</tissue>
    </source>
</reference>
<comment type="caution">
    <text evidence="2">The sequence shown here is derived from an EMBL/GenBank/DDBJ whole genome shotgun (WGS) entry which is preliminary data.</text>
</comment>
<evidence type="ECO:0000313" key="3">
    <source>
        <dbReference type="Proteomes" id="UP001469553"/>
    </source>
</evidence>
<feature type="compositionally biased region" description="Basic and acidic residues" evidence="1">
    <location>
        <begin position="11"/>
        <end position="23"/>
    </location>
</feature>
<protein>
    <submittedName>
        <fullName evidence="2">Uncharacterized protein</fullName>
    </submittedName>
</protein>
<proteinExistence type="predicted"/>